<name>A0A388KD84_CHABU</name>
<reference evidence="2 3" key="1">
    <citation type="journal article" date="2018" name="Cell">
        <title>The Chara Genome: Secondary Complexity and Implications for Plant Terrestrialization.</title>
        <authorList>
            <person name="Nishiyama T."/>
            <person name="Sakayama H."/>
            <person name="Vries J.D."/>
            <person name="Buschmann H."/>
            <person name="Saint-Marcoux D."/>
            <person name="Ullrich K.K."/>
            <person name="Haas F.B."/>
            <person name="Vanderstraeten L."/>
            <person name="Becker D."/>
            <person name="Lang D."/>
            <person name="Vosolsobe S."/>
            <person name="Rombauts S."/>
            <person name="Wilhelmsson P.K.I."/>
            <person name="Janitza P."/>
            <person name="Kern R."/>
            <person name="Heyl A."/>
            <person name="Rumpler F."/>
            <person name="Villalobos L.I.A.C."/>
            <person name="Clay J.M."/>
            <person name="Skokan R."/>
            <person name="Toyoda A."/>
            <person name="Suzuki Y."/>
            <person name="Kagoshima H."/>
            <person name="Schijlen E."/>
            <person name="Tajeshwar N."/>
            <person name="Catarino B."/>
            <person name="Hetherington A.J."/>
            <person name="Saltykova A."/>
            <person name="Bonnot C."/>
            <person name="Breuninger H."/>
            <person name="Symeonidi A."/>
            <person name="Radhakrishnan G.V."/>
            <person name="Van Nieuwerburgh F."/>
            <person name="Deforce D."/>
            <person name="Chang C."/>
            <person name="Karol K.G."/>
            <person name="Hedrich R."/>
            <person name="Ulvskov P."/>
            <person name="Glockner G."/>
            <person name="Delwiche C.F."/>
            <person name="Petrasek J."/>
            <person name="Van de Peer Y."/>
            <person name="Friml J."/>
            <person name="Beilby M."/>
            <person name="Dolan L."/>
            <person name="Kohara Y."/>
            <person name="Sugano S."/>
            <person name="Fujiyama A."/>
            <person name="Delaux P.-M."/>
            <person name="Quint M."/>
            <person name="TheiBen G."/>
            <person name="Hagemann M."/>
            <person name="Harholt J."/>
            <person name="Dunand C."/>
            <person name="Zachgo S."/>
            <person name="Langdale J."/>
            <person name="Maumus F."/>
            <person name="Straeten D.V.D."/>
            <person name="Gould S.B."/>
            <person name="Rensing S.A."/>
        </authorList>
    </citation>
    <scope>NUCLEOTIDE SEQUENCE [LARGE SCALE GENOMIC DNA]</scope>
    <source>
        <strain evidence="2 3">S276</strain>
    </source>
</reference>
<evidence type="ECO:0000313" key="2">
    <source>
        <dbReference type="EMBL" id="GBG67966.1"/>
    </source>
</evidence>
<accession>A0A388KD84</accession>
<dbReference type="EMBL" id="BFEA01000094">
    <property type="protein sequence ID" value="GBG67966.1"/>
    <property type="molecule type" value="Genomic_DNA"/>
</dbReference>
<gene>
    <name evidence="2" type="ORF">CBR_g1085</name>
</gene>
<protein>
    <recommendedName>
        <fullName evidence="4">CCHC-type domain-containing protein</fullName>
    </recommendedName>
</protein>
<comment type="caution">
    <text evidence="2">The sequence shown here is derived from an EMBL/GenBank/DDBJ whole genome shotgun (WGS) entry which is preliminary data.</text>
</comment>
<feature type="coiled-coil region" evidence="1">
    <location>
        <begin position="103"/>
        <end position="150"/>
    </location>
</feature>
<organism evidence="2 3">
    <name type="scientific">Chara braunii</name>
    <name type="common">Braun's stonewort</name>
    <dbReference type="NCBI Taxonomy" id="69332"/>
    <lineage>
        <taxon>Eukaryota</taxon>
        <taxon>Viridiplantae</taxon>
        <taxon>Streptophyta</taxon>
        <taxon>Charophyceae</taxon>
        <taxon>Charales</taxon>
        <taxon>Characeae</taxon>
        <taxon>Chara</taxon>
    </lineage>
</organism>
<evidence type="ECO:0008006" key="4">
    <source>
        <dbReference type="Google" id="ProtNLM"/>
    </source>
</evidence>
<dbReference type="AlphaFoldDB" id="A0A388KD84"/>
<evidence type="ECO:0000256" key="1">
    <source>
        <dbReference type="SAM" id="Coils"/>
    </source>
</evidence>
<keyword evidence="3" id="KW-1185">Reference proteome</keyword>
<keyword evidence="1" id="KW-0175">Coiled coil</keyword>
<sequence>MAGPLLCYNCDMPGHFAREFPYPRRTCFSQQSNNVSSFPSLSGIAPPMAAANDSFPTQAPLLALPALPNPSHSSNSAPSKALVPRHPWWKLNQEKLDRVYEFMASELEARQEAIHERERLLREDEERRKIEEAEEKALRKLKELQDFEDRISMIVGTKINEACDLFLGKADMGKATGAVDNSRIPNDRFRIRPNIDLEKERVEKQVELLRQEHEFIKKQMEELTRSIRQAGVKRTSARVCITRPLDAPARGKARVMGVGTPPSHDFEKLLKAYNFVKEVKRIADLEVQAIKDKFDRVVAKLVR</sequence>
<feature type="coiled-coil region" evidence="1">
    <location>
        <begin position="192"/>
        <end position="226"/>
    </location>
</feature>
<evidence type="ECO:0000313" key="3">
    <source>
        <dbReference type="Proteomes" id="UP000265515"/>
    </source>
</evidence>
<proteinExistence type="predicted"/>
<dbReference type="Proteomes" id="UP000265515">
    <property type="component" value="Unassembled WGS sequence"/>
</dbReference>
<dbReference type="Gramene" id="GBG67966">
    <property type="protein sequence ID" value="GBG67966"/>
    <property type="gene ID" value="CBR_g1085"/>
</dbReference>